<dbReference type="GO" id="GO:0005886">
    <property type="term" value="C:plasma membrane"/>
    <property type="evidence" value="ECO:0007669"/>
    <property type="project" value="TreeGrafter"/>
</dbReference>
<proteinExistence type="predicted"/>
<sequence>MAVLGILLSLGLLMFMAYRGFSVIFFAPVFALLAAIFSGMAIMPTYTQIFLPNLADYIKVYFPFFLLGAVFGKAMEESGAAKAIAKVIVQKLGKRQAILAVVLSAAILTYGGVSLFVVAFAVYPFAASIFKEADIPKRLIPASIALGAFTFTMDALPGTPQIQNSIPMQFFNTNLYAAPVFGTLGAVIILVAGIFYLEWRKRTAQAKGEGYGTNHKQEPEMVEDTSLPNPWLSALPLVAVLAMTLILQTMVFPHWDISSWVTKAPYSIPKGGVIGVMNNWALIIALLVGIILAMAINPRRIKGHVATAINAGAIGSLLAVLNTASEVGYGNVIKTLPGFQTIAHALMGINHGGSPLLSEAVTVNTLAGVTGSASGGLSIALATFGKEYLAWAHRTGISPELLHRVAAMASGGFDTLPHNGAVITLLGISGLTHKQSYKDIFAITLMKAGTVFLLIGLQSILHFV</sequence>
<evidence type="ECO:0000313" key="2">
    <source>
        <dbReference type="EMBL" id="CAA7602792.1"/>
    </source>
</evidence>
<gene>
    <name evidence="3" type="ORF">DEACI_0799</name>
    <name evidence="2" type="ORF">DEACI_3471</name>
</gene>
<dbReference type="InterPro" id="IPR003474">
    <property type="entry name" value="Glcn_transporter"/>
</dbReference>
<dbReference type="PANTHER" id="PTHR30354">
    <property type="entry name" value="GNT FAMILY GLUCONATE TRANSPORTER"/>
    <property type="match status" value="1"/>
</dbReference>
<evidence type="ECO:0000256" key="1">
    <source>
        <dbReference type="SAM" id="Phobius"/>
    </source>
</evidence>
<dbReference type="Pfam" id="PF02447">
    <property type="entry name" value="GntP_permease"/>
    <property type="match status" value="1"/>
</dbReference>
<dbReference type="Proteomes" id="UP001071230">
    <property type="component" value="Unassembled WGS sequence"/>
</dbReference>
<keyword evidence="4" id="KW-1185">Reference proteome</keyword>
<keyword evidence="1" id="KW-0472">Membrane</keyword>
<feature type="transmembrane region" description="Helical" evidence="1">
    <location>
        <begin position="272"/>
        <end position="296"/>
    </location>
</feature>
<organism evidence="2">
    <name type="scientific">Acididesulfobacillus acetoxydans</name>
    <dbReference type="NCBI Taxonomy" id="1561005"/>
    <lineage>
        <taxon>Bacteria</taxon>
        <taxon>Bacillati</taxon>
        <taxon>Bacillota</taxon>
        <taxon>Clostridia</taxon>
        <taxon>Eubacteriales</taxon>
        <taxon>Peptococcaceae</taxon>
        <taxon>Acididesulfobacillus</taxon>
    </lineage>
</organism>
<protein>
    <submittedName>
        <fullName evidence="3">Citrate transporter</fullName>
    </submittedName>
    <submittedName>
        <fullName evidence="2">Gluconate transporter</fullName>
    </submittedName>
</protein>
<dbReference type="Proteomes" id="UP000836597">
    <property type="component" value="Chromosome"/>
</dbReference>
<evidence type="ECO:0000313" key="4">
    <source>
        <dbReference type="Proteomes" id="UP001071230"/>
    </source>
</evidence>
<accession>A0A8S0WHL8</accession>
<keyword evidence="1" id="KW-1133">Transmembrane helix</keyword>
<dbReference type="EMBL" id="CDGJ01000027">
    <property type="protein sequence ID" value="CEJ06351.1"/>
    <property type="molecule type" value="Genomic_DNA"/>
</dbReference>
<dbReference type="GO" id="GO:0015128">
    <property type="term" value="F:gluconate transmembrane transporter activity"/>
    <property type="evidence" value="ECO:0007669"/>
    <property type="project" value="InterPro"/>
</dbReference>
<feature type="transmembrane region" description="Helical" evidence="1">
    <location>
        <begin position="97"/>
        <end position="126"/>
    </location>
</feature>
<dbReference type="RefSeq" id="WP_240986112.1">
    <property type="nucleotide sequence ID" value="NZ_CDGJ01000027.1"/>
</dbReference>
<feature type="transmembrane region" description="Helical" evidence="1">
    <location>
        <begin position="440"/>
        <end position="461"/>
    </location>
</feature>
<dbReference type="EMBL" id="LR746496">
    <property type="protein sequence ID" value="CAA7602792.1"/>
    <property type="molecule type" value="Genomic_DNA"/>
</dbReference>
<reference evidence="2" key="2">
    <citation type="submission" date="2020-01" db="EMBL/GenBank/DDBJ databases">
        <authorList>
            <person name="Hornung B."/>
        </authorList>
    </citation>
    <scope>NUCLEOTIDE SEQUENCE</scope>
    <source>
        <strain evidence="2">PacBioINE</strain>
    </source>
</reference>
<evidence type="ECO:0000313" key="3">
    <source>
        <dbReference type="EMBL" id="CEJ06351.1"/>
    </source>
</evidence>
<feature type="transmembrane region" description="Helical" evidence="1">
    <location>
        <begin position="176"/>
        <end position="197"/>
    </location>
</feature>
<dbReference type="AlphaFoldDB" id="A0A8S0WHL8"/>
<keyword evidence="1" id="KW-0812">Transmembrane</keyword>
<name>A0A8S0WHL8_9FIRM</name>
<dbReference type="PANTHER" id="PTHR30354:SF7">
    <property type="entry name" value="BLL7963 PROTEIN"/>
    <property type="match status" value="1"/>
</dbReference>
<dbReference type="KEGG" id="aacx:DEACI_3471"/>
<feature type="transmembrane region" description="Helical" evidence="1">
    <location>
        <begin position="231"/>
        <end position="252"/>
    </location>
</feature>
<reference evidence="3" key="1">
    <citation type="submission" date="2014-11" db="EMBL/GenBank/DDBJ databases">
        <authorList>
            <person name="Hornung B.V."/>
        </authorList>
    </citation>
    <scope>NUCLEOTIDE SEQUENCE</scope>
    <source>
        <strain evidence="3">INE</strain>
    </source>
</reference>